<evidence type="ECO:0000313" key="3">
    <source>
        <dbReference type="Proteomes" id="UP000296822"/>
    </source>
</evidence>
<keyword evidence="1" id="KW-1133">Transmembrane helix</keyword>
<keyword evidence="1" id="KW-0472">Membrane</keyword>
<proteinExistence type="predicted"/>
<gene>
    <name evidence="2" type="ORF">DV706_02805</name>
</gene>
<dbReference type="AlphaFoldDB" id="A0A4D6HLA5"/>
<sequence length="280" mass="30811">MKQHKPDASGRPRNDDRAVSEVVAFVLVFAIILGSVGILYSTGFQAMDDYQENEQLVNAERAMDALADNFNDVIRYSGINQRYGELSLRDGAVRSSDSGTNLDILIEKRGENKSINHTDRDKANFSQYYTTGETLDLGKFAYTSDGDRIAYEGGGLVRGDDSEEWSLVRKQPQIVCSDDREAAVISLVTISADDRSVQSSSGLGVTMSVESRSSAVYTDEVDSVSIAIDEGDTAYDDAWDSILDTEGSWTDTADESDQIKRTCSDLERVVVTIVEVDLEY</sequence>
<protein>
    <submittedName>
        <fullName evidence="2">Uncharacterized protein</fullName>
    </submittedName>
</protein>
<organism evidence="2 3">
    <name type="scientific">Natronorubrum bangense</name>
    <dbReference type="NCBI Taxonomy" id="61858"/>
    <lineage>
        <taxon>Archaea</taxon>
        <taxon>Methanobacteriati</taxon>
        <taxon>Methanobacteriota</taxon>
        <taxon>Stenosarchaea group</taxon>
        <taxon>Halobacteria</taxon>
        <taxon>Halobacteriales</taxon>
        <taxon>Natrialbaceae</taxon>
        <taxon>Natronorubrum</taxon>
    </lineage>
</organism>
<dbReference type="Pfam" id="PF23960">
    <property type="entry name" value="DUF7289"/>
    <property type="match status" value="1"/>
</dbReference>
<evidence type="ECO:0000313" key="2">
    <source>
        <dbReference type="EMBL" id="QCC53507.1"/>
    </source>
</evidence>
<keyword evidence="1" id="KW-0812">Transmembrane</keyword>
<accession>A0A4D6HLA5</accession>
<name>A0A4D6HLA5_9EURY</name>
<dbReference type="Proteomes" id="UP000296822">
    <property type="component" value="Chromosome"/>
</dbReference>
<dbReference type="RefSeq" id="WP_006066666.1">
    <property type="nucleotide sequence ID" value="NZ_CP031305.1"/>
</dbReference>
<dbReference type="GeneID" id="39850158"/>
<feature type="transmembrane region" description="Helical" evidence="1">
    <location>
        <begin position="21"/>
        <end position="40"/>
    </location>
</feature>
<dbReference type="InterPro" id="IPR055713">
    <property type="entry name" value="DUF7289"/>
</dbReference>
<dbReference type="EMBL" id="CP031305">
    <property type="protein sequence ID" value="QCC53507.1"/>
    <property type="molecule type" value="Genomic_DNA"/>
</dbReference>
<dbReference type="KEGG" id="nbg:DV706_02805"/>
<evidence type="ECO:0000256" key="1">
    <source>
        <dbReference type="SAM" id="Phobius"/>
    </source>
</evidence>
<reference evidence="2 3" key="1">
    <citation type="journal article" date="2019" name="Nat. Commun.">
        <title>A new type of DNA phosphorothioation-based antiviral system in archaea.</title>
        <authorList>
            <person name="Xiong L."/>
            <person name="Liu S."/>
            <person name="Chen S."/>
            <person name="Xiao Y."/>
            <person name="Zhu B."/>
            <person name="Gao Y."/>
            <person name="Zhang Y."/>
            <person name="Chen B."/>
            <person name="Luo J."/>
            <person name="Deng Z."/>
            <person name="Chen X."/>
            <person name="Wang L."/>
            <person name="Chen S."/>
        </authorList>
    </citation>
    <scope>NUCLEOTIDE SEQUENCE [LARGE SCALE GENOMIC DNA]</scope>
    <source>
        <strain evidence="2 3">JCM 10635</strain>
    </source>
</reference>